<name>W4M2W4_9BACT</name>
<comment type="caution">
    <text evidence="2">The sequence shown here is derived from an EMBL/GenBank/DDBJ whole genome shotgun (WGS) entry which is preliminary data.</text>
</comment>
<evidence type="ECO:0000259" key="1">
    <source>
        <dbReference type="Pfam" id="PF18105"/>
    </source>
</evidence>
<dbReference type="InterPro" id="IPR041356">
    <property type="entry name" value="PGM1_C"/>
</dbReference>
<dbReference type="EMBL" id="AZHX01001196">
    <property type="protein sequence ID" value="ETX04540.1"/>
    <property type="molecule type" value="Genomic_DNA"/>
</dbReference>
<protein>
    <recommendedName>
        <fullName evidence="1">PGM1 C-terminal domain-containing protein</fullName>
    </recommendedName>
</protein>
<dbReference type="Pfam" id="PF18105">
    <property type="entry name" value="PGM1_C"/>
    <property type="match status" value="1"/>
</dbReference>
<keyword evidence="3" id="KW-1185">Reference proteome</keyword>
<dbReference type="Proteomes" id="UP000019140">
    <property type="component" value="Unassembled WGS sequence"/>
</dbReference>
<dbReference type="AlphaFoldDB" id="W4M2W4"/>
<dbReference type="SUPFAM" id="SSF56059">
    <property type="entry name" value="Glutathione synthetase ATP-binding domain-like"/>
    <property type="match status" value="1"/>
</dbReference>
<accession>W4M2W4</accession>
<evidence type="ECO:0000313" key="2">
    <source>
        <dbReference type="EMBL" id="ETX04540.1"/>
    </source>
</evidence>
<dbReference type="InterPro" id="IPR038752">
    <property type="entry name" value="IQCH"/>
</dbReference>
<evidence type="ECO:0000313" key="3">
    <source>
        <dbReference type="Proteomes" id="UP000019140"/>
    </source>
</evidence>
<gene>
    <name evidence="2" type="ORF">ETSY2_28170</name>
</gene>
<dbReference type="PATRIC" id="fig|1429439.4.peg.4776"/>
<reference evidence="2 3" key="1">
    <citation type="journal article" date="2014" name="Nature">
        <title>An environmental bacterial taxon with a large and distinct metabolic repertoire.</title>
        <authorList>
            <person name="Wilson M.C."/>
            <person name="Mori T."/>
            <person name="Ruckert C."/>
            <person name="Uria A.R."/>
            <person name="Helf M.J."/>
            <person name="Takada K."/>
            <person name="Gernert C."/>
            <person name="Steffens U.A."/>
            <person name="Heycke N."/>
            <person name="Schmitt S."/>
            <person name="Rinke C."/>
            <person name="Helfrich E.J."/>
            <person name="Brachmann A.O."/>
            <person name="Gurgui C."/>
            <person name="Wakimoto T."/>
            <person name="Kracht M."/>
            <person name="Crusemann M."/>
            <person name="Hentschel U."/>
            <person name="Abe I."/>
            <person name="Matsunaga S."/>
            <person name="Kalinowski J."/>
            <person name="Takeyama H."/>
            <person name="Piel J."/>
        </authorList>
    </citation>
    <scope>NUCLEOTIDE SEQUENCE [LARGE SCALE GENOMIC DNA]</scope>
    <source>
        <strain evidence="3">TSY2</strain>
    </source>
</reference>
<organism evidence="2 3">
    <name type="scientific">Candidatus Entotheonella gemina</name>
    <dbReference type="NCBI Taxonomy" id="1429439"/>
    <lineage>
        <taxon>Bacteria</taxon>
        <taxon>Pseudomonadati</taxon>
        <taxon>Nitrospinota/Tectimicrobiota group</taxon>
        <taxon>Candidatus Tectimicrobiota</taxon>
        <taxon>Candidatus Entotheonellia</taxon>
        <taxon>Candidatus Entotheonellales</taxon>
        <taxon>Candidatus Entotheonellaceae</taxon>
        <taxon>Candidatus Entotheonella</taxon>
    </lineage>
</organism>
<sequence length="178" mass="20164">MFLSCTFPADAEYRLEIQHIGERISDVLRQRGVIGRFGVDFVSTKQGEQWDHCAIEINLRKGGTTHPFMMLQFLTDGDYDPETGLYLTPSGDPRFYYASDNVQSPLYRGLSPEDLIDISVMHQLHFHSTEQRGVVFHLISALSEFGKFGAVCIAESAQQARVIYDDTVRILNQETQNA</sequence>
<dbReference type="PANTHER" id="PTHR14465">
    <property type="entry name" value="IQ DOMAIN-CONTAINING PROTEIN H"/>
    <property type="match status" value="1"/>
</dbReference>
<proteinExistence type="predicted"/>
<dbReference type="PANTHER" id="PTHR14465:SF0">
    <property type="entry name" value="IQ DOMAIN-CONTAINING PROTEIN H"/>
    <property type="match status" value="1"/>
</dbReference>
<dbReference type="HOGENOM" id="CLU_1507957_0_0_7"/>
<feature type="domain" description="PGM1 C-terminal" evidence="1">
    <location>
        <begin position="122"/>
        <end position="165"/>
    </location>
</feature>